<evidence type="ECO:0000313" key="2">
    <source>
        <dbReference type="WBParaSite" id="ES5_v2.g8710.t1"/>
    </source>
</evidence>
<evidence type="ECO:0000313" key="1">
    <source>
        <dbReference type="Proteomes" id="UP000887579"/>
    </source>
</evidence>
<reference evidence="2" key="1">
    <citation type="submission" date="2022-11" db="UniProtKB">
        <authorList>
            <consortium name="WormBaseParasite"/>
        </authorList>
    </citation>
    <scope>IDENTIFICATION</scope>
</reference>
<protein>
    <submittedName>
        <fullName evidence="2">NR LBD domain-containing protein</fullName>
    </submittedName>
</protein>
<dbReference type="Proteomes" id="UP000887579">
    <property type="component" value="Unplaced"/>
</dbReference>
<name>A0AC34GV98_9BILA</name>
<sequence>MEEFEKLMSNFMEITKPQQTPALMADEEFRIKCIKTSYVNIAQMLLAFTPFSNLPFKEKIILHHEFWQIFIELGKCYQTCQYLGSNSEDARSFADFHQYRDYEKEINDSDKSKNNSAANFMTPLKAKLIAAVKGFKKFNPTFFEFSLICQVLLWSRCDILNLSASTIKLAETITNQLWDSLHFYYVNELKLEAYAARQAKLYRMINITSVILDEEKQAFKAKDIFSFRKENVIPCCKFKHGYFNYIKNKSLL</sequence>
<dbReference type="WBParaSite" id="ES5_v2.g8710.t1">
    <property type="protein sequence ID" value="ES5_v2.g8710.t1"/>
    <property type="gene ID" value="ES5_v2.g8710"/>
</dbReference>
<proteinExistence type="predicted"/>
<organism evidence="1 2">
    <name type="scientific">Panagrolaimus sp. ES5</name>
    <dbReference type="NCBI Taxonomy" id="591445"/>
    <lineage>
        <taxon>Eukaryota</taxon>
        <taxon>Metazoa</taxon>
        <taxon>Ecdysozoa</taxon>
        <taxon>Nematoda</taxon>
        <taxon>Chromadorea</taxon>
        <taxon>Rhabditida</taxon>
        <taxon>Tylenchina</taxon>
        <taxon>Panagrolaimomorpha</taxon>
        <taxon>Panagrolaimoidea</taxon>
        <taxon>Panagrolaimidae</taxon>
        <taxon>Panagrolaimus</taxon>
    </lineage>
</organism>
<accession>A0AC34GV98</accession>